<feature type="transmembrane region" description="Helical" evidence="6">
    <location>
        <begin position="286"/>
        <end position="305"/>
    </location>
</feature>
<keyword evidence="3 6" id="KW-0812">Transmembrane</keyword>
<feature type="transmembrane region" description="Helical" evidence="6">
    <location>
        <begin position="253"/>
        <end position="274"/>
    </location>
</feature>
<dbReference type="PANTHER" id="PTHR32322:SF18">
    <property type="entry name" value="S-ADENOSYLMETHIONINE_S-ADENOSYLHOMOCYSTEINE TRANSPORTER"/>
    <property type="match status" value="1"/>
</dbReference>
<keyword evidence="4 6" id="KW-1133">Transmembrane helix</keyword>
<dbReference type="InterPro" id="IPR050638">
    <property type="entry name" value="AA-Vitamin_Transporters"/>
</dbReference>
<evidence type="ECO:0000256" key="6">
    <source>
        <dbReference type="SAM" id="Phobius"/>
    </source>
</evidence>
<comment type="subcellular location">
    <subcellularLocation>
        <location evidence="1">Cell membrane</location>
        <topology evidence="1">Multi-pass membrane protein</topology>
    </subcellularLocation>
</comment>
<protein>
    <submittedName>
        <fullName evidence="8">DMT family transporter</fullName>
    </submittedName>
</protein>
<feature type="transmembrane region" description="Helical" evidence="6">
    <location>
        <begin position="194"/>
        <end position="212"/>
    </location>
</feature>
<dbReference type="RefSeq" id="WP_289365316.1">
    <property type="nucleotide sequence ID" value="NZ_JAUCBP010000007.1"/>
</dbReference>
<keyword evidence="9" id="KW-1185">Reference proteome</keyword>
<keyword evidence="2" id="KW-1003">Cell membrane</keyword>
<dbReference type="Pfam" id="PF00892">
    <property type="entry name" value="EamA"/>
    <property type="match status" value="2"/>
</dbReference>
<feature type="transmembrane region" description="Helical" evidence="6">
    <location>
        <begin position="105"/>
        <end position="125"/>
    </location>
</feature>
<evidence type="ECO:0000256" key="3">
    <source>
        <dbReference type="ARBA" id="ARBA00022692"/>
    </source>
</evidence>
<accession>A0ABT7SXT9</accession>
<evidence type="ECO:0000313" key="8">
    <source>
        <dbReference type="EMBL" id="MDM7861010.1"/>
    </source>
</evidence>
<feature type="transmembrane region" description="Helical" evidence="6">
    <location>
        <begin position="132"/>
        <end position="152"/>
    </location>
</feature>
<evidence type="ECO:0000313" key="9">
    <source>
        <dbReference type="Proteomes" id="UP001234343"/>
    </source>
</evidence>
<feature type="transmembrane region" description="Helical" evidence="6">
    <location>
        <begin position="12"/>
        <end position="32"/>
    </location>
</feature>
<dbReference type="PANTHER" id="PTHR32322">
    <property type="entry name" value="INNER MEMBRANE TRANSPORTER"/>
    <property type="match status" value="1"/>
</dbReference>
<dbReference type="InterPro" id="IPR037185">
    <property type="entry name" value="EmrE-like"/>
</dbReference>
<keyword evidence="5 6" id="KW-0472">Membrane</keyword>
<proteinExistence type="predicted"/>
<feature type="transmembrane region" description="Helical" evidence="6">
    <location>
        <begin position="38"/>
        <end position="62"/>
    </location>
</feature>
<dbReference type="InterPro" id="IPR000620">
    <property type="entry name" value="EamA_dom"/>
</dbReference>
<evidence type="ECO:0000256" key="1">
    <source>
        <dbReference type="ARBA" id="ARBA00004651"/>
    </source>
</evidence>
<reference evidence="8 9" key="1">
    <citation type="submission" date="2023-06" db="EMBL/GenBank/DDBJ databases">
        <title>Alteromonas sp. ASW11-36 isolated from intertidal sand.</title>
        <authorList>
            <person name="Li Y."/>
        </authorList>
    </citation>
    <scope>NUCLEOTIDE SEQUENCE [LARGE SCALE GENOMIC DNA]</scope>
    <source>
        <strain evidence="8 9">ASW11-36</strain>
    </source>
</reference>
<feature type="transmembrane region" description="Helical" evidence="6">
    <location>
        <begin position="74"/>
        <end position="93"/>
    </location>
</feature>
<gene>
    <name evidence="8" type="ORF">QTP81_10410</name>
</gene>
<feature type="domain" description="EamA" evidence="7">
    <location>
        <begin position="16"/>
        <end position="147"/>
    </location>
</feature>
<dbReference type="Proteomes" id="UP001234343">
    <property type="component" value="Unassembled WGS sequence"/>
</dbReference>
<feature type="transmembrane region" description="Helical" evidence="6">
    <location>
        <begin position="164"/>
        <end position="182"/>
    </location>
</feature>
<organism evidence="8 9">
    <name type="scientific">Alteromonas arenosi</name>
    <dbReference type="NCBI Taxonomy" id="3055817"/>
    <lineage>
        <taxon>Bacteria</taxon>
        <taxon>Pseudomonadati</taxon>
        <taxon>Pseudomonadota</taxon>
        <taxon>Gammaproteobacteria</taxon>
        <taxon>Alteromonadales</taxon>
        <taxon>Alteromonadaceae</taxon>
        <taxon>Alteromonas/Salinimonas group</taxon>
        <taxon>Alteromonas</taxon>
    </lineage>
</organism>
<comment type="caution">
    <text evidence="8">The sequence shown here is derived from an EMBL/GenBank/DDBJ whole genome shotgun (WGS) entry which is preliminary data.</text>
</comment>
<evidence type="ECO:0000256" key="4">
    <source>
        <dbReference type="ARBA" id="ARBA00022989"/>
    </source>
</evidence>
<sequence>MAVVVALNYRPKVAFSLALLTAVMWGVLPVFLKLCLLYLDAVTITSVRFLSAGIILLPMMFMRHELKVLHKSPYRLLMLCLLATLMLAGNYVATVQGLVYLSPESVQVLMQVAPLLLMLGGVVIFRESFSHLQLVGAAILTIGLMLFFHQRLPQIASSDQEQPIGIAIVVGAGACWAIYALIQKPLLQHFSARQLTFIIYIVGGLILIPWTSPLGIFDLPLLQVLALIFCCLNTLIAYGAFTYALGIWEASKVGAVVATAPLFTFLATAVAIRVWPDVFVVTELDWLAYLGAGCVVLGSMTASLGRKPR</sequence>
<evidence type="ECO:0000256" key="5">
    <source>
        <dbReference type="ARBA" id="ARBA00023136"/>
    </source>
</evidence>
<feature type="domain" description="EamA" evidence="7">
    <location>
        <begin position="164"/>
        <end position="279"/>
    </location>
</feature>
<name>A0ABT7SXT9_9ALTE</name>
<feature type="transmembrane region" description="Helical" evidence="6">
    <location>
        <begin position="224"/>
        <end position="246"/>
    </location>
</feature>
<dbReference type="SUPFAM" id="SSF103481">
    <property type="entry name" value="Multidrug resistance efflux transporter EmrE"/>
    <property type="match status" value="1"/>
</dbReference>
<evidence type="ECO:0000256" key="2">
    <source>
        <dbReference type="ARBA" id="ARBA00022475"/>
    </source>
</evidence>
<dbReference type="EMBL" id="JAUCBP010000007">
    <property type="protein sequence ID" value="MDM7861010.1"/>
    <property type="molecule type" value="Genomic_DNA"/>
</dbReference>
<evidence type="ECO:0000259" key="7">
    <source>
        <dbReference type="Pfam" id="PF00892"/>
    </source>
</evidence>